<keyword evidence="7" id="KW-0460">Magnesium</keyword>
<dbReference type="InterPro" id="IPR006390">
    <property type="entry name" value="DHP_synth_dom"/>
</dbReference>
<comment type="caution">
    <text evidence="10">The sequence shown here is derived from an EMBL/GenBank/DDBJ whole genome shotgun (WGS) entry which is preliminary data.</text>
</comment>
<organism evidence="10 11">
    <name type="scientific">Kinneretia aquatilis</name>
    <dbReference type="NCBI Taxonomy" id="2070761"/>
    <lineage>
        <taxon>Bacteria</taxon>
        <taxon>Pseudomonadati</taxon>
        <taxon>Pseudomonadota</taxon>
        <taxon>Betaproteobacteria</taxon>
        <taxon>Burkholderiales</taxon>
        <taxon>Sphaerotilaceae</taxon>
        <taxon>Roseateles</taxon>
    </lineage>
</organism>
<dbReference type="InterPro" id="IPR000489">
    <property type="entry name" value="Pterin-binding_dom"/>
</dbReference>
<sequence>MGIVNVTPDSFSDGGQHGTARSAIAHCECLLADGVDILDIGGESSRPGAQLLGEDDEWSRVAPVLAEAVKLGVPVSIDTYKPALMARALDLGVDIINDIQALRMPGALKAVSSHADAGVCLMHMRGDSSTMQALVDYGDVVPEVAAFLADRARVLREAGVAAERIVLDPGYGFAKTTAQNFELLARLQELQGLGYPLLIGWSRKRAIGDVTGRPVDQRLAGSLAAALAAVARGARIVRVHDVAATVDALKVWHAAAGGA</sequence>
<dbReference type="InterPro" id="IPR045031">
    <property type="entry name" value="DHP_synth-like"/>
</dbReference>
<dbReference type="GO" id="GO:0046654">
    <property type="term" value="P:tetrahydrofolate biosynthetic process"/>
    <property type="evidence" value="ECO:0007669"/>
    <property type="project" value="TreeGrafter"/>
</dbReference>
<dbReference type="Proteomes" id="UP000235916">
    <property type="component" value="Unassembled WGS sequence"/>
</dbReference>
<dbReference type="OrthoDB" id="9811744at2"/>
<reference evidence="10 11" key="1">
    <citation type="submission" date="2018-01" db="EMBL/GenBank/DDBJ databases">
        <title>Draft genome sequence of Paucibacter aquatile CR182 isolated from freshwater of the Nakdong River.</title>
        <authorList>
            <person name="Choi A."/>
            <person name="Chung E.J."/>
        </authorList>
    </citation>
    <scope>NUCLEOTIDE SEQUENCE [LARGE SCALE GENOMIC DNA]</scope>
    <source>
        <strain evidence="10 11">CR182</strain>
    </source>
</reference>
<dbReference type="SUPFAM" id="SSF51717">
    <property type="entry name" value="Dihydropteroate synthetase-like"/>
    <property type="match status" value="1"/>
</dbReference>
<evidence type="ECO:0000256" key="4">
    <source>
        <dbReference type="ARBA" id="ARBA00012458"/>
    </source>
</evidence>
<protein>
    <recommendedName>
        <fullName evidence="4">dihydropteroate synthase</fullName>
        <ecNumber evidence="4">2.5.1.15</ecNumber>
    </recommendedName>
</protein>
<evidence type="ECO:0000256" key="8">
    <source>
        <dbReference type="ARBA" id="ARBA00022909"/>
    </source>
</evidence>
<comment type="cofactor">
    <cofactor evidence="2">
        <name>Mg(2+)</name>
        <dbReference type="ChEBI" id="CHEBI:18420"/>
    </cofactor>
</comment>
<comment type="pathway">
    <text evidence="3">Cofactor biosynthesis; tetrahydrofolate biosynthesis; 7,8-dihydrofolate from 2-amino-4-hydroxy-6-hydroxymethyl-7,8-dihydropteridine diphosphate and 4-aminobenzoate: step 1/2.</text>
</comment>
<dbReference type="RefSeq" id="WP_102770432.1">
    <property type="nucleotide sequence ID" value="NZ_POSP01000004.1"/>
</dbReference>
<proteinExistence type="predicted"/>
<dbReference type="PROSITE" id="PS50972">
    <property type="entry name" value="PTERIN_BINDING"/>
    <property type="match status" value="1"/>
</dbReference>
<evidence type="ECO:0000313" key="10">
    <source>
        <dbReference type="EMBL" id="PND36665.1"/>
    </source>
</evidence>
<keyword evidence="6" id="KW-0479">Metal-binding</keyword>
<evidence type="ECO:0000256" key="7">
    <source>
        <dbReference type="ARBA" id="ARBA00022842"/>
    </source>
</evidence>
<name>A0A2N8KT73_9BURK</name>
<dbReference type="CDD" id="cd00739">
    <property type="entry name" value="DHPS"/>
    <property type="match status" value="1"/>
</dbReference>
<keyword evidence="11" id="KW-1185">Reference proteome</keyword>
<evidence type="ECO:0000256" key="2">
    <source>
        <dbReference type="ARBA" id="ARBA00001946"/>
    </source>
</evidence>
<evidence type="ECO:0000256" key="6">
    <source>
        <dbReference type="ARBA" id="ARBA00022723"/>
    </source>
</evidence>
<dbReference type="GO" id="GO:0046872">
    <property type="term" value="F:metal ion binding"/>
    <property type="evidence" value="ECO:0007669"/>
    <property type="project" value="UniProtKB-KW"/>
</dbReference>
<dbReference type="PANTHER" id="PTHR20941">
    <property type="entry name" value="FOLATE SYNTHESIS PROTEINS"/>
    <property type="match status" value="1"/>
</dbReference>
<dbReference type="Gene3D" id="3.20.20.20">
    <property type="entry name" value="Dihydropteroate synthase-like"/>
    <property type="match status" value="1"/>
</dbReference>
<dbReference type="GO" id="GO:0004156">
    <property type="term" value="F:dihydropteroate synthase activity"/>
    <property type="evidence" value="ECO:0007669"/>
    <property type="project" value="UniProtKB-EC"/>
</dbReference>
<dbReference type="AlphaFoldDB" id="A0A2N8KT73"/>
<evidence type="ECO:0000313" key="11">
    <source>
        <dbReference type="Proteomes" id="UP000235916"/>
    </source>
</evidence>
<keyword evidence="8" id="KW-0289">Folate biosynthesis</keyword>
<dbReference type="Pfam" id="PF00809">
    <property type="entry name" value="Pterin_bind"/>
    <property type="match status" value="1"/>
</dbReference>
<dbReference type="PANTHER" id="PTHR20941:SF1">
    <property type="entry name" value="FOLIC ACID SYNTHESIS PROTEIN FOL1"/>
    <property type="match status" value="1"/>
</dbReference>
<dbReference type="EC" id="2.5.1.15" evidence="4"/>
<gene>
    <name evidence="10" type="primary">folP</name>
    <name evidence="10" type="ORF">C1O66_21900</name>
</gene>
<evidence type="ECO:0000256" key="3">
    <source>
        <dbReference type="ARBA" id="ARBA00004763"/>
    </source>
</evidence>
<dbReference type="NCBIfam" id="TIGR01496">
    <property type="entry name" value="DHPS"/>
    <property type="match status" value="1"/>
</dbReference>
<evidence type="ECO:0000259" key="9">
    <source>
        <dbReference type="PROSITE" id="PS50972"/>
    </source>
</evidence>
<evidence type="ECO:0000256" key="1">
    <source>
        <dbReference type="ARBA" id="ARBA00000012"/>
    </source>
</evidence>
<dbReference type="EMBL" id="POSP01000004">
    <property type="protein sequence ID" value="PND36665.1"/>
    <property type="molecule type" value="Genomic_DNA"/>
</dbReference>
<keyword evidence="5" id="KW-0808">Transferase</keyword>
<dbReference type="InterPro" id="IPR011005">
    <property type="entry name" value="Dihydropteroate_synth-like_sf"/>
</dbReference>
<feature type="domain" description="Pterin-binding" evidence="9">
    <location>
        <begin position="1"/>
        <end position="250"/>
    </location>
</feature>
<accession>A0A2N8KT73</accession>
<dbReference type="GO" id="GO:0046656">
    <property type="term" value="P:folic acid biosynthetic process"/>
    <property type="evidence" value="ECO:0007669"/>
    <property type="project" value="UniProtKB-KW"/>
</dbReference>
<comment type="catalytic activity">
    <reaction evidence="1">
        <text>(7,8-dihydropterin-6-yl)methyl diphosphate + 4-aminobenzoate = 7,8-dihydropteroate + diphosphate</text>
        <dbReference type="Rhea" id="RHEA:19949"/>
        <dbReference type="ChEBI" id="CHEBI:17836"/>
        <dbReference type="ChEBI" id="CHEBI:17839"/>
        <dbReference type="ChEBI" id="CHEBI:33019"/>
        <dbReference type="ChEBI" id="CHEBI:72950"/>
        <dbReference type="EC" id="2.5.1.15"/>
    </reaction>
</comment>
<dbReference type="GO" id="GO:0005829">
    <property type="term" value="C:cytosol"/>
    <property type="evidence" value="ECO:0007669"/>
    <property type="project" value="TreeGrafter"/>
</dbReference>
<evidence type="ECO:0000256" key="5">
    <source>
        <dbReference type="ARBA" id="ARBA00022679"/>
    </source>
</evidence>
<dbReference type="PROSITE" id="PS00793">
    <property type="entry name" value="DHPS_2"/>
    <property type="match status" value="1"/>
</dbReference>